<feature type="domain" description="D-isomer specific 2-hydroxyacid dehydrogenase NAD-binding" evidence="13">
    <location>
        <begin position="107"/>
        <end position="286"/>
    </location>
</feature>
<evidence type="ECO:0000256" key="3">
    <source>
        <dbReference type="ARBA" id="ARBA00005854"/>
    </source>
</evidence>
<dbReference type="eggNOG" id="COG0111">
    <property type="taxonomic scope" value="Bacteria"/>
</dbReference>
<dbReference type="GO" id="GO:0006564">
    <property type="term" value="P:L-serine biosynthetic process"/>
    <property type="evidence" value="ECO:0007669"/>
    <property type="project" value="UniProtKB-UniRule"/>
</dbReference>
<comment type="similarity">
    <text evidence="3 10">Belongs to the D-isomer specific 2-hydroxyacid dehydrogenase family.</text>
</comment>
<name>E3D0P6_9BACT</name>
<keyword evidence="6 10" id="KW-0520">NAD</keyword>
<dbReference type="NCBIfam" id="TIGR01327">
    <property type="entry name" value="PGDH"/>
    <property type="match status" value="1"/>
</dbReference>
<protein>
    <recommendedName>
        <fullName evidence="4 10">D-3-phosphoglycerate dehydrogenase</fullName>
        <ecNumber evidence="10">1.1.1.95</ecNumber>
    </recommendedName>
</protein>
<evidence type="ECO:0000259" key="13">
    <source>
        <dbReference type="Pfam" id="PF02826"/>
    </source>
</evidence>
<dbReference type="InterPro" id="IPR006140">
    <property type="entry name" value="D-isomer_DH_NAD-bd"/>
</dbReference>
<dbReference type="OrthoDB" id="9805416at2"/>
<dbReference type="Pfam" id="PF00389">
    <property type="entry name" value="2-Hacid_dh"/>
    <property type="match status" value="1"/>
</dbReference>
<evidence type="ECO:0000259" key="11">
    <source>
        <dbReference type="Pfam" id="PF00389"/>
    </source>
</evidence>
<dbReference type="Pfam" id="PF02826">
    <property type="entry name" value="2-Hacid_dh_C"/>
    <property type="match status" value="1"/>
</dbReference>
<evidence type="ECO:0000256" key="5">
    <source>
        <dbReference type="ARBA" id="ARBA00023002"/>
    </source>
</evidence>
<dbReference type="PANTHER" id="PTHR42789">
    <property type="entry name" value="D-ISOMER SPECIFIC 2-HYDROXYACID DEHYDROGENASE FAMILY PROTEIN (AFU_ORTHOLOGUE AFUA_6G10090)"/>
    <property type="match status" value="1"/>
</dbReference>
<dbReference type="GO" id="GO:0051287">
    <property type="term" value="F:NAD binding"/>
    <property type="evidence" value="ECO:0007669"/>
    <property type="project" value="UniProtKB-UniRule"/>
</dbReference>
<evidence type="ECO:0000259" key="14">
    <source>
        <dbReference type="Pfam" id="PF19304"/>
    </source>
</evidence>
<comment type="function">
    <text evidence="1">Catalyzes the reversible oxidation of 3-phospho-D-glycerate to 3-phosphonooxypyruvate, the first step of the phosphorylated L-serine biosynthesis pathway. Also catalyzes the reversible oxidation of 2-hydroxyglutarate to 2-oxoglutarate.</text>
</comment>
<sequence length="549" mass="59813">MWKVLVTESIHEEGLAILREARDVQLVQKVGLSREDLFAQLQDTDALLTRSGTGIDVPLLEAAPVLKVVGRAGVGVDNVDLPEASRRGVVVINAPTGNTLSAAEQTLALMLGLIRRTPQANASMRRGEWDRKRFMGHQLNGKRLLVLGLGRIGTQVALRCRAFGMDVSAYDPYVSPGKAENLKVQLLPDLADALAMADVITLHVPLTEETRGMLDDRLVRTIKRGAYLINCARGGLVDEEACALALREGRLAGAAFDVYSMEPPGLEHPLLAEDLQDHIVLTPHLGANTYEAQSAVARIAATNLLAALRGEPYEHAVNLPFMEQRLTGQRRAFLTLARNLGVLATHLAERTEGAVSSCQVMLRGPLFQDEEEPIRFEAPFRLKPYTVAFLKGLLEVRHGAEVNYMVAPLIAQEKGIQLEEGFGESSTYQNVIDVKVGTERGSLRLVGTVTEEGRQRVVRLDDYWLDLIPSGRLLLFQNHDRPGVIGKVGTLLGQAGVNIANFALGRKNGSGLALAALQIDQELGEELLSTLRHDGDLIWAATVCLKEGL</sequence>
<dbReference type="PROSITE" id="PS00670">
    <property type="entry name" value="D_2_HYDROXYACID_DH_2"/>
    <property type="match status" value="1"/>
</dbReference>
<dbReference type="PaxDb" id="584708-Apau_1448"/>
<dbReference type="SUPFAM" id="SSF52283">
    <property type="entry name" value="Formate/glycerate dehydrogenase catalytic domain-like"/>
    <property type="match status" value="1"/>
</dbReference>
<keyword evidence="10" id="KW-0028">Amino-acid biosynthesis</keyword>
<dbReference type="SUPFAM" id="SSF143548">
    <property type="entry name" value="Serine metabolism enzymes domain"/>
    <property type="match status" value="1"/>
</dbReference>
<feature type="domain" description="D-isomer specific 2-hydroxyacid dehydrogenase catalytic" evidence="11">
    <location>
        <begin position="4"/>
        <end position="318"/>
    </location>
</feature>
<dbReference type="PANTHER" id="PTHR42789:SF1">
    <property type="entry name" value="D-ISOMER SPECIFIC 2-HYDROXYACID DEHYDROGENASE FAMILY PROTEIN (AFU_ORTHOLOGUE AFUA_6G10090)"/>
    <property type="match status" value="1"/>
</dbReference>
<evidence type="ECO:0000313" key="15">
    <source>
        <dbReference type="EMBL" id="EFQ23867.1"/>
    </source>
</evidence>
<dbReference type="GO" id="GO:0004617">
    <property type="term" value="F:phosphoglycerate dehydrogenase activity"/>
    <property type="evidence" value="ECO:0007669"/>
    <property type="project" value="UniProtKB-UniRule"/>
</dbReference>
<evidence type="ECO:0000256" key="9">
    <source>
        <dbReference type="ARBA" id="ARBA00048731"/>
    </source>
</evidence>
<evidence type="ECO:0000256" key="10">
    <source>
        <dbReference type="RuleBase" id="RU363003"/>
    </source>
</evidence>
<dbReference type="InterPro" id="IPR045865">
    <property type="entry name" value="ACT-like_dom_sf"/>
</dbReference>
<evidence type="ECO:0000313" key="16">
    <source>
        <dbReference type="Proteomes" id="UP000005096"/>
    </source>
</evidence>
<dbReference type="Gene3D" id="3.30.1330.90">
    <property type="entry name" value="D-3-phosphoglycerate dehydrogenase, domain 3"/>
    <property type="match status" value="1"/>
</dbReference>
<evidence type="ECO:0000256" key="1">
    <source>
        <dbReference type="ARBA" id="ARBA00003800"/>
    </source>
</evidence>
<dbReference type="SUPFAM" id="SSF51735">
    <property type="entry name" value="NAD(P)-binding Rossmann-fold domains"/>
    <property type="match status" value="1"/>
</dbReference>
<evidence type="ECO:0000256" key="7">
    <source>
        <dbReference type="ARBA" id="ARBA00023299"/>
    </source>
</evidence>
<comment type="catalytic activity">
    <reaction evidence="8">
        <text>(R)-2-hydroxyglutarate + NAD(+) = 2-oxoglutarate + NADH + H(+)</text>
        <dbReference type="Rhea" id="RHEA:49612"/>
        <dbReference type="ChEBI" id="CHEBI:15378"/>
        <dbReference type="ChEBI" id="CHEBI:15801"/>
        <dbReference type="ChEBI" id="CHEBI:16810"/>
        <dbReference type="ChEBI" id="CHEBI:57540"/>
        <dbReference type="ChEBI" id="CHEBI:57945"/>
        <dbReference type="EC" id="1.1.1.399"/>
    </reaction>
</comment>
<comment type="pathway">
    <text evidence="2 10">Amino-acid biosynthesis; L-serine biosynthesis; L-serine from 3-phospho-D-glycerate: step 1/3.</text>
</comment>
<dbReference type="STRING" id="584708.Apau_1448"/>
<dbReference type="CDD" id="cd04902">
    <property type="entry name" value="ACT_3PGDH-xct"/>
    <property type="match status" value="1"/>
</dbReference>
<evidence type="ECO:0000256" key="6">
    <source>
        <dbReference type="ARBA" id="ARBA00023027"/>
    </source>
</evidence>
<dbReference type="Pfam" id="PF01842">
    <property type="entry name" value="ACT"/>
    <property type="match status" value="1"/>
</dbReference>
<dbReference type="InterPro" id="IPR006139">
    <property type="entry name" value="D-isomer_2_OHA_DH_cat_dom"/>
</dbReference>
<dbReference type="InterPro" id="IPR050857">
    <property type="entry name" value="D-2-hydroxyacid_DH"/>
</dbReference>
<dbReference type="InterPro" id="IPR006236">
    <property type="entry name" value="PGDH"/>
</dbReference>
<dbReference type="InterPro" id="IPR029753">
    <property type="entry name" value="D-isomer_DH_CS"/>
</dbReference>
<feature type="domain" description="D-3-phosphoglycerate dehydrogenase ASB" evidence="14">
    <location>
        <begin position="332"/>
        <end position="460"/>
    </location>
</feature>
<feature type="domain" description="ACT" evidence="12">
    <location>
        <begin position="474"/>
        <end position="509"/>
    </location>
</feature>
<evidence type="ECO:0000259" key="12">
    <source>
        <dbReference type="Pfam" id="PF01842"/>
    </source>
</evidence>
<dbReference type="SUPFAM" id="SSF55021">
    <property type="entry name" value="ACT-like"/>
    <property type="match status" value="1"/>
</dbReference>
<dbReference type="RefSeq" id="WP_006301071.1">
    <property type="nucleotide sequence ID" value="NZ_CM001022.1"/>
</dbReference>
<proteinExistence type="inferred from homology"/>
<dbReference type="CDD" id="cd12173">
    <property type="entry name" value="PGDH_4"/>
    <property type="match status" value="1"/>
</dbReference>
<dbReference type="InterPro" id="IPR045626">
    <property type="entry name" value="PGDH_ASB_dom"/>
</dbReference>
<dbReference type="EC" id="1.1.1.95" evidence="10"/>
<keyword evidence="5 10" id="KW-0560">Oxidoreductase</keyword>
<dbReference type="UniPathway" id="UPA00135">
    <property type="reaction ID" value="UER00196"/>
</dbReference>
<gene>
    <name evidence="15" type="ORF">Apau_1448</name>
</gene>
<accession>E3D0P6</accession>
<dbReference type="Gene3D" id="3.40.50.720">
    <property type="entry name" value="NAD(P)-binding Rossmann-like Domain"/>
    <property type="match status" value="2"/>
</dbReference>
<comment type="catalytic activity">
    <reaction evidence="9 10">
        <text>(2R)-3-phosphoglycerate + NAD(+) = 3-phosphooxypyruvate + NADH + H(+)</text>
        <dbReference type="Rhea" id="RHEA:12641"/>
        <dbReference type="ChEBI" id="CHEBI:15378"/>
        <dbReference type="ChEBI" id="CHEBI:18110"/>
        <dbReference type="ChEBI" id="CHEBI:57540"/>
        <dbReference type="ChEBI" id="CHEBI:57945"/>
        <dbReference type="ChEBI" id="CHEBI:58272"/>
        <dbReference type="EC" id="1.1.1.95"/>
    </reaction>
</comment>
<dbReference type="EMBL" id="CM001022">
    <property type="protein sequence ID" value="EFQ23867.1"/>
    <property type="molecule type" value="Genomic_DNA"/>
</dbReference>
<dbReference type="InterPro" id="IPR036291">
    <property type="entry name" value="NAD(P)-bd_dom_sf"/>
</dbReference>
<evidence type="ECO:0000256" key="2">
    <source>
        <dbReference type="ARBA" id="ARBA00005216"/>
    </source>
</evidence>
<dbReference type="FunFam" id="3.40.50.720:FF:000021">
    <property type="entry name" value="D-3-phosphoglycerate dehydrogenase"/>
    <property type="match status" value="1"/>
</dbReference>
<dbReference type="InterPro" id="IPR029009">
    <property type="entry name" value="ASB_dom_sf"/>
</dbReference>
<reference evidence="15 16" key="1">
    <citation type="journal article" date="2010" name="Stand. Genomic Sci.">
        <title>Non-contiguous finished genome sequence of Aminomonas paucivorans type strain (GLU-3).</title>
        <authorList>
            <person name="Pitluck S."/>
            <person name="Yasawong M."/>
            <person name="Held B."/>
            <person name="Lapidus A."/>
            <person name="Nolan M."/>
            <person name="Copeland A."/>
            <person name="Lucas S."/>
            <person name="Del Rio T.G."/>
            <person name="Tice H."/>
            <person name="Cheng J.F."/>
            <person name="Chertkov O."/>
            <person name="Goodwin L."/>
            <person name="Tapia R."/>
            <person name="Han C."/>
            <person name="Liolios K."/>
            <person name="Ivanova N."/>
            <person name="Mavromatis K."/>
            <person name="Ovchinnikova G."/>
            <person name="Pati A."/>
            <person name="Chen A."/>
            <person name="Palaniappan K."/>
            <person name="Land M."/>
            <person name="Hauser L."/>
            <person name="Chang Y.J."/>
            <person name="Jeffries C.D."/>
            <person name="Pukall R."/>
            <person name="Spring S."/>
            <person name="Rohde M."/>
            <person name="Sikorski J."/>
            <person name="Goker M."/>
            <person name="Woyke T."/>
            <person name="Bristow J."/>
            <person name="Eisen J.A."/>
            <person name="Markowitz V."/>
            <person name="Hugenholtz P."/>
            <person name="Kyrpides N.C."/>
            <person name="Klenk H.P."/>
        </authorList>
    </citation>
    <scope>NUCLEOTIDE SEQUENCE [LARGE SCALE GENOMIC DNA]</scope>
    <source>
        <strain evidence="15 16">DSM 12260</strain>
    </source>
</reference>
<dbReference type="HOGENOM" id="CLU_019796_8_1_0"/>
<dbReference type="Pfam" id="PF19304">
    <property type="entry name" value="PGDH_inter"/>
    <property type="match status" value="1"/>
</dbReference>
<dbReference type="Gene3D" id="3.30.70.260">
    <property type="match status" value="1"/>
</dbReference>
<dbReference type="Proteomes" id="UP000005096">
    <property type="component" value="Chromosome"/>
</dbReference>
<keyword evidence="7 10" id="KW-0718">Serine biosynthesis</keyword>
<dbReference type="AlphaFoldDB" id="E3D0P6"/>
<evidence type="ECO:0000256" key="8">
    <source>
        <dbReference type="ARBA" id="ARBA00048126"/>
    </source>
</evidence>
<keyword evidence="16" id="KW-1185">Reference proteome</keyword>
<evidence type="ECO:0000256" key="4">
    <source>
        <dbReference type="ARBA" id="ARBA00021582"/>
    </source>
</evidence>
<organism evidence="15 16">
    <name type="scientific">Aminomonas paucivorans DSM 12260</name>
    <dbReference type="NCBI Taxonomy" id="584708"/>
    <lineage>
        <taxon>Bacteria</taxon>
        <taxon>Thermotogati</taxon>
        <taxon>Synergistota</taxon>
        <taxon>Synergistia</taxon>
        <taxon>Synergistales</taxon>
        <taxon>Synergistaceae</taxon>
        <taxon>Aminomonas</taxon>
    </lineage>
</organism>
<dbReference type="InterPro" id="IPR002912">
    <property type="entry name" value="ACT_dom"/>
</dbReference>